<dbReference type="GeneID" id="95389948"/>
<name>A0A7W5YNN0_9ACTN</name>
<dbReference type="GO" id="GO:0016020">
    <property type="term" value="C:membrane"/>
    <property type="evidence" value="ECO:0007669"/>
    <property type="project" value="TreeGrafter"/>
</dbReference>
<dbReference type="Gene3D" id="3.40.50.12440">
    <property type="match status" value="2"/>
</dbReference>
<dbReference type="SUPFAM" id="SSF53706">
    <property type="entry name" value="Formate dehydrogenase/DMSO reductase, domains 1-3"/>
    <property type="match status" value="1"/>
</dbReference>
<dbReference type="GO" id="GO:0016491">
    <property type="term" value="F:oxidoreductase activity"/>
    <property type="evidence" value="ECO:0007669"/>
    <property type="project" value="InterPro"/>
</dbReference>
<feature type="domain" description="Molybdopterin oxidoreductase" evidence="1">
    <location>
        <begin position="101"/>
        <end position="420"/>
    </location>
</feature>
<organism evidence="2 3">
    <name type="scientific">Nonomuraea dietziae</name>
    <dbReference type="NCBI Taxonomy" id="65515"/>
    <lineage>
        <taxon>Bacteria</taxon>
        <taxon>Bacillati</taxon>
        <taxon>Actinomycetota</taxon>
        <taxon>Actinomycetes</taxon>
        <taxon>Streptosporangiales</taxon>
        <taxon>Streptosporangiaceae</taxon>
        <taxon>Nonomuraea</taxon>
    </lineage>
</organism>
<dbReference type="InterPro" id="IPR006656">
    <property type="entry name" value="Mopterin_OxRdtase"/>
</dbReference>
<proteinExistence type="predicted"/>
<dbReference type="InterPro" id="IPR050123">
    <property type="entry name" value="Prok_molybdopt-oxidoreductase"/>
</dbReference>
<gene>
    <name evidence="2" type="ORF">FHR33_003517</name>
</gene>
<accession>A0A7W5YNN0</accession>
<dbReference type="EMBL" id="JACIBV010000001">
    <property type="protein sequence ID" value="MBB3727657.1"/>
    <property type="molecule type" value="Genomic_DNA"/>
</dbReference>
<evidence type="ECO:0000313" key="2">
    <source>
        <dbReference type="EMBL" id="MBB3727657.1"/>
    </source>
</evidence>
<dbReference type="RefSeq" id="WP_183648562.1">
    <property type="nucleotide sequence ID" value="NZ_JACIBV010000001.1"/>
</dbReference>
<evidence type="ECO:0000313" key="3">
    <source>
        <dbReference type="Proteomes" id="UP000579945"/>
    </source>
</evidence>
<protein>
    <submittedName>
        <fullName evidence="2">Nitrate reductase alpha subunit</fullName>
    </submittedName>
</protein>
<reference evidence="2 3" key="1">
    <citation type="submission" date="2020-08" db="EMBL/GenBank/DDBJ databases">
        <title>Sequencing the genomes of 1000 actinobacteria strains.</title>
        <authorList>
            <person name="Klenk H.-P."/>
        </authorList>
    </citation>
    <scope>NUCLEOTIDE SEQUENCE [LARGE SCALE GENOMIC DNA]</scope>
    <source>
        <strain evidence="2 3">DSM 44320</strain>
    </source>
</reference>
<comment type="caution">
    <text evidence="2">The sequence shown here is derived from an EMBL/GenBank/DDBJ whole genome shotgun (WGS) entry which is preliminary data.</text>
</comment>
<dbReference type="PANTHER" id="PTHR43105:SF2">
    <property type="entry name" value="RESPIRATORY NITRATE REDUCTASE 2 ALPHA CHAIN"/>
    <property type="match status" value="1"/>
</dbReference>
<dbReference type="Proteomes" id="UP000579945">
    <property type="component" value="Unassembled WGS sequence"/>
</dbReference>
<evidence type="ECO:0000259" key="1">
    <source>
        <dbReference type="Pfam" id="PF00384"/>
    </source>
</evidence>
<dbReference type="AlphaFoldDB" id="A0A7W5YNN0"/>
<dbReference type="PANTHER" id="PTHR43105">
    <property type="entry name" value="RESPIRATORY NITRATE REDUCTASE"/>
    <property type="match status" value="1"/>
</dbReference>
<sequence>MGGSRGNARLVGFYREALSRLHDPVAAWAELTANPQARRAYQRARGQEVSPVGDAEMTEIAAAAHVHTIAVHGPDRVAAHSTSTLSRFVGLIGGAVLVDQPLAADQVFGPCAEVPEPADWAHAALAIVWGENDRAVRSPDTHWLVAGRYRGQKVVAIGRHPTRLSDETVVVRAGTDAALAMAMGHVLLKEFHVEAPAFAEHAKHRTDLPFLVRLRERAGGYVPHRFLTAADLGDHSPTAHLKTVLLGRGGRPVVPNGSLGFRRDHAHWNLTLETDPALTMYGKGGGAAEVLLARFDEGSALLRRGVPVVRVGEHVVTTVYDLLLAQYGVARDGLPGTWPTGYDDALEPYTPGWQEPITGVQAARAVRLARELGETALRTGGRCMIMPGRLGTEHADTAHRAILPLLVLTGCAGVQGGGWVRPRAEGERVVEAGAYFYLHGDRWRYDGTDVGMLSWMLGEGLFNDRVPASVLVEAVREGWLPMAPEYDRNPLDTVAEPSRHACDDPDHPANWPRVLTLAHSDQVDDCFLHHLIGAAPGLPCADQSAPAGKLDLLLGASEYADFPLPDVRQLAEAFAKLAVDHLGTRRDFVRGALVERNYPETAALLAAVPGPAVRPEGMPWRTLSGRMHTFVDHDWMHEYGEALPTYRPPGTGQPVKPTLMVRHRGQQG</sequence>
<keyword evidence="3" id="KW-1185">Reference proteome</keyword>
<dbReference type="Pfam" id="PF00384">
    <property type="entry name" value="Molybdopterin"/>
    <property type="match status" value="1"/>
</dbReference>